<sequence length="364" mass="41285">MLVGCGQGVHAQYSVWLEDVRPAGAAAAFTVAPSVGYQRQTFVMSTVDHALLDFEEPPFQHIELKFIAQEVSEPTHVGEATIHIYLENWNDELPIFDESLYEVRFDETEGEGFYVDTVRARDRDIGDRVVHTLMGNANDFLTIDEYTGEIHVLNNNSFDYHRQNELFVQVRADDTLMPPYHTTTTQLLIRLNDINNTPPTLRLPRSGPRVQENEPAGHPVTDEITASDPDTTAHLQFSIDWEQSYATKQGRDADAEEYYGCVEIETVFRGESRGEAYGRLVVREIRPGVTIDYEMFDMLYLVVRVVDLNTVLNEDSDERKTKLLRQFRSRFCRGMASPDLVISGLRTRPRLTFHDGSAGSGCGL</sequence>
<dbReference type="OrthoDB" id="6379298at2759"/>
<keyword evidence="3" id="KW-1133">Transmembrane helix</keyword>
<dbReference type="CDD" id="cd11304">
    <property type="entry name" value="Cadherin_repeat"/>
    <property type="match status" value="1"/>
</dbReference>
<dbReference type="STRING" id="151549.A0A4C1YTJ6"/>
<reference evidence="8 9" key="1">
    <citation type="journal article" date="2019" name="Commun. Biol.">
        <title>The bagworm genome reveals a unique fibroin gene that provides high tensile strength.</title>
        <authorList>
            <person name="Kono N."/>
            <person name="Nakamura H."/>
            <person name="Ohtoshi R."/>
            <person name="Tomita M."/>
            <person name="Numata K."/>
            <person name="Arakawa K."/>
        </authorList>
    </citation>
    <scope>NUCLEOTIDE SEQUENCE [LARGE SCALE GENOMIC DNA]</scope>
</reference>
<keyword evidence="4" id="KW-0325">Glycoprotein</keyword>
<dbReference type="InterPro" id="IPR015919">
    <property type="entry name" value="Cadherin-like_sf"/>
</dbReference>
<dbReference type="Gene3D" id="2.60.40.60">
    <property type="entry name" value="Cadherins"/>
    <property type="match status" value="2"/>
</dbReference>
<name>A0A4C1YTJ6_EUMVA</name>
<dbReference type="AlphaFoldDB" id="A0A4C1YTJ6"/>
<dbReference type="InterPro" id="IPR002126">
    <property type="entry name" value="Cadherin-like_dom"/>
</dbReference>
<dbReference type="PANTHER" id="PTHR24028:SF146">
    <property type="entry name" value="CADHERIN 96CB, ISOFORM D-RELATED"/>
    <property type="match status" value="1"/>
</dbReference>
<feature type="domain" description="Cadherin" evidence="7">
    <location>
        <begin position="97"/>
        <end position="201"/>
    </location>
</feature>
<evidence type="ECO:0000259" key="7">
    <source>
        <dbReference type="PROSITE" id="PS50268"/>
    </source>
</evidence>
<dbReference type="GO" id="GO:0007156">
    <property type="term" value="P:homophilic cell adhesion via plasma membrane adhesion molecules"/>
    <property type="evidence" value="ECO:0007669"/>
    <property type="project" value="InterPro"/>
</dbReference>
<dbReference type="PROSITE" id="PS50268">
    <property type="entry name" value="CADHERIN_2"/>
    <property type="match status" value="1"/>
</dbReference>
<evidence type="ECO:0000256" key="1">
    <source>
        <dbReference type="ARBA" id="ARBA00004167"/>
    </source>
</evidence>
<dbReference type="PANTHER" id="PTHR24028">
    <property type="entry name" value="CADHERIN-87A"/>
    <property type="match status" value="1"/>
</dbReference>
<evidence type="ECO:0000256" key="6">
    <source>
        <dbReference type="SAM" id="MobiDB-lite"/>
    </source>
</evidence>
<evidence type="ECO:0000256" key="2">
    <source>
        <dbReference type="ARBA" id="ARBA00022692"/>
    </source>
</evidence>
<dbReference type="EMBL" id="BGZK01001414">
    <property type="protein sequence ID" value="GBP79468.1"/>
    <property type="molecule type" value="Genomic_DNA"/>
</dbReference>
<keyword evidence="2" id="KW-0812">Transmembrane</keyword>
<keyword evidence="5" id="KW-0106">Calcium</keyword>
<evidence type="ECO:0000256" key="5">
    <source>
        <dbReference type="PROSITE-ProRule" id="PRU00043"/>
    </source>
</evidence>
<keyword evidence="3" id="KW-0472">Membrane</keyword>
<dbReference type="GO" id="GO:0005509">
    <property type="term" value="F:calcium ion binding"/>
    <property type="evidence" value="ECO:0007669"/>
    <property type="project" value="UniProtKB-UniRule"/>
</dbReference>
<comment type="subcellular location">
    <subcellularLocation>
        <location evidence="1">Membrane</location>
        <topology evidence="1">Single-pass membrane protein</topology>
    </subcellularLocation>
</comment>
<dbReference type="GO" id="GO:0005886">
    <property type="term" value="C:plasma membrane"/>
    <property type="evidence" value="ECO:0007669"/>
    <property type="project" value="TreeGrafter"/>
</dbReference>
<gene>
    <name evidence="8" type="primary">CadN</name>
    <name evidence="8" type="ORF">EVAR_48932_1</name>
</gene>
<evidence type="ECO:0000313" key="9">
    <source>
        <dbReference type="Proteomes" id="UP000299102"/>
    </source>
</evidence>
<dbReference type="SMART" id="SM00112">
    <property type="entry name" value="CA"/>
    <property type="match status" value="2"/>
</dbReference>
<dbReference type="SUPFAM" id="SSF49313">
    <property type="entry name" value="Cadherin-like"/>
    <property type="match status" value="1"/>
</dbReference>
<feature type="region of interest" description="Disordered" evidence="6">
    <location>
        <begin position="198"/>
        <end position="227"/>
    </location>
</feature>
<dbReference type="InterPro" id="IPR050174">
    <property type="entry name" value="Protocadherin/Cadherin-CA"/>
</dbReference>
<evidence type="ECO:0000256" key="4">
    <source>
        <dbReference type="ARBA" id="ARBA00023180"/>
    </source>
</evidence>
<comment type="caution">
    <text evidence="8">The sequence shown here is derived from an EMBL/GenBank/DDBJ whole genome shotgun (WGS) entry which is preliminary data.</text>
</comment>
<proteinExistence type="predicted"/>
<organism evidence="8 9">
    <name type="scientific">Eumeta variegata</name>
    <name type="common">Bagworm moth</name>
    <name type="synonym">Eumeta japonica</name>
    <dbReference type="NCBI Taxonomy" id="151549"/>
    <lineage>
        <taxon>Eukaryota</taxon>
        <taxon>Metazoa</taxon>
        <taxon>Ecdysozoa</taxon>
        <taxon>Arthropoda</taxon>
        <taxon>Hexapoda</taxon>
        <taxon>Insecta</taxon>
        <taxon>Pterygota</taxon>
        <taxon>Neoptera</taxon>
        <taxon>Endopterygota</taxon>
        <taxon>Lepidoptera</taxon>
        <taxon>Glossata</taxon>
        <taxon>Ditrysia</taxon>
        <taxon>Tineoidea</taxon>
        <taxon>Psychidae</taxon>
        <taxon>Oiketicinae</taxon>
        <taxon>Eumeta</taxon>
    </lineage>
</organism>
<keyword evidence="9" id="KW-1185">Reference proteome</keyword>
<evidence type="ECO:0000313" key="8">
    <source>
        <dbReference type="EMBL" id="GBP79468.1"/>
    </source>
</evidence>
<protein>
    <submittedName>
        <fullName evidence="8">Neural-cadherin</fullName>
    </submittedName>
</protein>
<dbReference type="Proteomes" id="UP000299102">
    <property type="component" value="Unassembled WGS sequence"/>
</dbReference>
<accession>A0A4C1YTJ6</accession>
<evidence type="ECO:0000256" key="3">
    <source>
        <dbReference type="ARBA" id="ARBA00022989"/>
    </source>
</evidence>